<sequence length="463" mass="49374">MRIELSSVISHRLEDVVAWHQRPGALVRMIPPALGSVEDPRQGGIEDGTRVRTRLGPAQLGGIRPEWTLEHCDVTQTPTSFSFVDAQVTGPFRAWRHHHHMEQTDDGASTRLQETIDLRLPRGAGIGERIAAGQVRRMLDFRAAQLEQDLDLHRRLAGAPRLTVAVAGASGLIGTQLTALLSTGGHRVLRMVRGRRAGEGEIAWDPAAGVLDPSDLEGVDAVVNLAGRSIATRMTARAKHEILASRTSSSGLIARTLAQLARSGSGPRILVQASGIGYYGARRPGELLTEDSAPGEDVLANVCRSWEEQMAPAAQAGVRTCAVRTGIVLTDAGGALAPQLPLFLAGVGGPLTSRDAAISWITLDDMARSYVHALLTDALDGPVNAVAPQPTTAGELARTLGRVLHRPSAVPVPPFGPRLVLGREGARAIVETDQRVSGERLRASGFQAAHPELEGALRHVLRR</sequence>
<dbReference type="PANTHER" id="PTHR11092">
    <property type="entry name" value="SUGAR NUCLEOTIDE EPIMERASE RELATED"/>
    <property type="match status" value="1"/>
</dbReference>
<dbReference type="Pfam" id="PF08338">
    <property type="entry name" value="DUF1731"/>
    <property type="match status" value="1"/>
</dbReference>
<dbReference type="Gene3D" id="3.40.50.720">
    <property type="entry name" value="NAD(P)-binding Rossmann-like Domain"/>
    <property type="match status" value="1"/>
</dbReference>
<dbReference type="Proteomes" id="UP000019754">
    <property type="component" value="Unassembled WGS sequence"/>
</dbReference>
<dbReference type="AlphaFoldDB" id="A0A022L0H3"/>
<dbReference type="OrthoDB" id="9801773at2"/>
<evidence type="ECO:0000259" key="3">
    <source>
        <dbReference type="Pfam" id="PF08338"/>
    </source>
</evidence>
<dbReference type="InterPro" id="IPR010099">
    <property type="entry name" value="SDR39U1"/>
</dbReference>
<dbReference type="EMBL" id="AORC01000009">
    <property type="protein sequence ID" value="EYT49374.1"/>
    <property type="molecule type" value="Genomic_DNA"/>
</dbReference>
<dbReference type="HOGENOM" id="CLU_047373_4_0_11"/>
<comment type="similarity">
    <text evidence="1">Belongs to the NAD(P)-dependent epimerase/dehydratase family. SDR39U1 subfamily.</text>
</comment>
<accession>A0A022L0H3</accession>
<dbReference type="InterPro" id="IPR013549">
    <property type="entry name" value="DUF1731"/>
</dbReference>
<dbReference type="RefSeq" id="WP_017823148.1">
    <property type="nucleotide sequence ID" value="NZ_AORC01000009.1"/>
</dbReference>
<gene>
    <name evidence="4" type="ORF">D641_0108075</name>
</gene>
<dbReference type="InterPro" id="IPR023393">
    <property type="entry name" value="START-like_dom_sf"/>
</dbReference>
<dbReference type="InterPro" id="IPR036291">
    <property type="entry name" value="NAD(P)-bd_dom_sf"/>
</dbReference>
<reference evidence="4 5" key="1">
    <citation type="journal article" date="2013" name="Genome Announc.">
        <title>Draft genome sequence of an Actinobacterium, Brachybacterium muris strain UCD-AY4.</title>
        <authorList>
            <person name="Lo J.R."/>
            <person name="Lang J.M."/>
            <person name="Darling A.E."/>
            <person name="Eisen J.A."/>
            <person name="Coil D.A."/>
        </authorList>
    </citation>
    <scope>NUCLEOTIDE SEQUENCE [LARGE SCALE GENOMIC DNA]</scope>
    <source>
        <strain evidence="4 5">UCD-AY4</strain>
    </source>
</reference>
<organism evidence="4 5">
    <name type="scientific">Brachybacterium muris UCD-AY4</name>
    <dbReference type="NCBI Taxonomy" id="1249481"/>
    <lineage>
        <taxon>Bacteria</taxon>
        <taxon>Bacillati</taxon>
        <taxon>Actinomycetota</taxon>
        <taxon>Actinomycetes</taxon>
        <taxon>Micrococcales</taxon>
        <taxon>Dermabacteraceae</taxon>
        <taxon>Brachybacterium</taxon>
    </lineage>
</organism>
<dbReference type="PANTHER" id="PTHR11092:SF0">
    <property type="entry name" value="EPIMERASE FAMILY PROTEIN SDR39U1"/>
    <property type="match status" value="1"/>
</dbReference>
<dbReference type="SUPFAM" id="SSF55961">
    <property type="entry name" value="Bet v1-like"/>
    <property type="match status" value="1"/>
</dbReference>
<evidence type="ECO:0000313" key="4">
    <source>
        <dbReference type="EMBL" id="EYT49374.1"/>
    </source>
</evidence>
<dbReference type="NCBIfam" id="TIGR01777">
    <property type="entry name" value="yfcH"/>
    <property type="match status" value="1"/>
</dbReference>
<keyword evidence="5" id="KW-1185">Reference proteome</keyword>
<dbReference type="InterPro" id="IPR001509">
    <property type="entry name" value="Epimerase_deHydtase"/>
</dbReference>
<dbReference type="SUPFAM" id="SSF51735">
    <property type="entry name" value="NAD(P)-binding Rossmann-fold domains"/>
    <property type="match status" value="1"/>
</dbReference>
<dbReference type="STRING" id="1249481.D641_0108075"/>
<dbReference type="Gene3D" id="3.30.530.20">
    <property type="match status" value="1"/>
</dbReference>
<evidence type="ECO:0000256" key="1">
    <source>
        <dbReference type="ARBA" id="ARBA00009353"/>
    </source>
</evidence>
<name>A0A022L0H3_9MICO</name>
<dbReference type="Pfam" id="PF01370">
    <property type="entry name" value="Epimerase"/>
    <property type="match status" value="1"/>
</dbReference>
<feature type="domain" description="NAD-dependent epimerase/dehydratase" evidence="2">
    <location>
        <begin position="164"/>
        <end position="287"/>
    </location>
</feature>
<comment type="caution">
    <text evidence="4">The sequence shown here is derived from an EMBL/GenBank/DDBJ whole genome shotgun (WGS) entry which is preliminary data.</text>
</comment>
<evidence type="ECO:0000313" key="5">
    <source>
        <dbReference type="Proteomes" id="UP000019754"/>
    </source>
</evidence>
<feature type="domain" description="DUF1731" evidence="3">
    <location>
        <begin position="412"/>
        <end position="460"/>
    </location>
</feature>
<evidence type="ECO:0000259" key="2">
    <source>
        <dbReference type="Pfam" id="PF01370"/>
    </source>
</evidence>
<protein>
    <submittedName>
        <fullName evidence="4">Nucleoside-diphosphate sugar epimerase</fullName>
    </submittedName>
</protein>
<proteinExistence type="inferred from homology"/>